<name>A0ABW2URT9_9BACI</name>
<protein>
    <submittedName>
        <fullName evidence="2">ATP/GTP-binding protein</fullName>
    </submittedName>
</protein>
<organism evidence="2 3">
    <name type="scientific">Lentibacillus kimchii</name>
    <dbReference type="NCBI Taxonomy" id="1542911"/>
    <lineage>
        <taxon>Bacteria</taxon>
        <taxon>Bacillati</taxon>
        <taxon>Bacillota</taxon>
        <taxon>Bacilli</taxon>
        <taxon>Bacillales</taxon>
        <taxon>Bacillaceae</taxon>
        <taxon>Lentibacillus</taxon>
    </lineage>
</organism>
<gene>
    <name evidence="2" type="ORF">ACFQU8_05125</name>
</gene>
<proteinExistence type="predicted"/>
<reference evidence="3" key="1">
    <citation type="journal article" date="2019" name="Int. J. Syst. Evol. Microbiol.">
        <title>The Global Catalogue of Microorganisms (GCM) 10K type strain sequencing project: providing services to taxonomists for standard genome sequencing and annotation.</title>
        <authorList>
            <consortium name="The Broad Institute Genomics Platform"/>
            <consortium name="The Broad Institute Genome Sequencing Center for Infectious Disease"/>
            <person name="Wu L."/>
            <person name="Ma J."/>
        </authorList>
    </citation>
    <scope>NUCLEOTIDE SEQUENCE [LARGE SCALE GENOMIC DNA]</scope>
    <source>
        <strain evidence="3">JCM 30234</strain>
    </source>
</reference>
<dbReference type="InterPro" id="IPR003959">
    <property type="entry name" value="ATPase_AAA_core"/>
</dbReference>
<feature type="domain" description="ATPase AAA-type core" evidence="1">
    <location>
        <begin position="245"/>
        <end position="317"/>
    </location>
</feature>
<comment type="caution">
    <text evidence="2">The sequence shown here is derived from an EMBL/GenBank/DDBJ whole genome shotgun (WGS) entry which is preliminary data.</text>
</comment>
<dbReference type="Gene3D" id="3.40.50.300">
    <property type="entry name" value="P-loop containing nucleotide triphosphate hydrolases"/>
    <property type="match status" value="1"/>
</dbReference>
<evidence type="ECO:0000313" key="2">
    <source>
        <dbReference type="EMBL" id="MFC7746622.1"/>
    </source>
</evidence>
<sequence>MKLLHLSINGINLFRDGLELDFIARQRVTDNNSENLTHLFSSIYKQDILGIIGINASGKTTALRWISLILDIYLREGKVNDKDHRVLLQNQTITAEAYFSDGINLYKIQSLIKPAEDGEPIFDEERLWIKKQTKTLSRIKLLEFTDHHLDTVRSKEELSFLSDYMSIMISLKKKHGTNPIVVDQLQDTNINLMRVIGDVPTEVIQFLDDNIEYVSYDGNSEGKIHIQLKFKNKEDIIYIYDPLQLPIYLSSGTIKGLNVFAGIENVMASGGFLIVDELENHFNEAIVRMIIQMFKHKDINVMGATLIFTTHYAALLDEFDRNDTIYISFKEETLHLKNMYDLLDRNDFKKSDVYQSSYLGKTAPSYEAYMGLKNYFLQLGKNIRNKMESK</sequence>
<dbReference type="EMBL" id="JBHTGR010000007">
    <property type="protein sequence ID" value="MFC7746622.1"/>
    <property type="molecule type" value="Genomic_DNA"/>
</dbReference>
<dbReference type="Proteomes" id="UP001596620">
    <property type="component" value="Unassembled WGS sequence"/>
</dbReference>
<evidence type="ECO:0000313" key="3">
    <source>
        <dbReference type="Proteomes" id="UP001596620"/>
    </source>
</evidence>
<dbReference type="SUPFAM" id="SSF52540">
    <property type="entry name" value="P-loop containing nucleoside triphosphate hydrolases"/>
    <property type="match status" value="1"/>
</dbReference>
<evidence type="ECO:0000259" key="1">
    <source>
        <dbReference type="Pfam" id="PF13304"/>
    </source>
</evidence>
<dbReference type="Pfam" id="PF13304">
    <property type="entry name" value="AAA_21"/>
    <property type="match status" value="1"/>
</dbReference>
<accession>A0ABW2URT9</accession>
<dbReference type="RefSeq" id="WP_382358130.1">
    <property type="nucleotide sequence ID" value="NZ_JBHTGR010000007.1"/>
</dbReference>
<keyword evidence="3" id="KW-1185">Reference proteome</keyword>
<dbReference type="InterPro" id="IPR027417">
    <property type="entry name" value="P-loop_NTPase"/>
</dbReference>